<evidence type="ECO:0000313" key="2">
    <source>
        <dbReference type="Proteomes" id="UP001178461"/>
    </source>
</evidence>
<evidence type="ECO:0000313" key="1">
    <source>
        <dbReference type="EMBL" id="CAI5780508.1"/>
    </source>
</evidence>
<gene>
    <name evidence="1" type="ORF">PODLI_1B021691</name>
</gene>
<dbReference type="Proteomes" id="UP001178461">
    <property type="component" value="Chromosome 7"/>
</dbReference>
<organism evidence="1 2">
    <name type="scientific">Podarcis lilfordi</name>
    <name type="common">Lilford's wall lizard</name>
    <dbReference type="NCBI Taxonomy" id="74358"/>
    <lineage>
        <taxon>Eukaryota</taxon>
        <taxon>Metazoa</taxon>
        <taxon>Chordata</taxon>
        <taxon>Craniata</taxon>
        <taxon>Vertebrata</taxon>
        <taxon>Euteleostomi</taxon>
        <taxon>Lepidosauria</taxon>
        <taxon>Squamata</taxon>
        <taxon>Bifurcata</taxon>
        <taxon>Unidentata</taxon>
        <taxon>Episquamata</taxon>
        <taxon>Laterata</taxon>
        <taxon>Lacertibaenia</taxon>
        <taxon>Lacertidae</taxon>
        <taxon>Podarcis</taxon>
    </lineage>
</organism>
<keyword evidence="2" id="KW-1185">Reference proteome</keyword>
<protein>
    <submittedName>
        <fullName evidence="1">TGc domain-containing protein</fullName>
    </submittedName>
</protein>
<feature type="non-terminal residue" evidence="1">
    <location>
        <position position="1"/>
    </location>
</feature>
<proteinExistence type="predicted"/>
<accession>A0AA35KN91</accession>
<dbReference type="EMBL" id="OX395132">
    <property type="protein sequence ID" value="CAI5780508.1"/>
    <property type="molecule type" value="Genomic_DNA"/>
</dbReference>
<sequence>SGATGPNDPPHISSWKRIVLLVPQTNQATAAVQVEPLKKKEIPSTCTEKNASVGSSRSVKRLLPSFDGDVTKSCGHLLQLSLQR</sequence>
<reference evidence="1" key="1">
    <citation type="submission" date="2022-12" db="EMBL/GenBank/DDBJ databases">
        <authorList>
            <person name="Alioto T."/>
            <person name="Alioto T."/>
            <person name="Gomez Garrido J."/>
        </authorList>
    </citation>
    <scope>NUCLEOTIDE SEQUENCE</scope>
</reference>
<name>A0AA35KN91_9SAUR</name>
<dbReference type="AlphaFoldDB" id="A0AA35KN91"/>